<proteinExistence type="predicted"/>
<evidence type="ECO:0000313" key="4">
    <source>
        <dbReference type="EMBL" id="GAA2400337.1"/>
    </source>
</evidence>
<keyword evidence="2" id="KW-0288">FMN</keyword>
<keyword evidence="5" id="KW-1185">Reference proteome</keyword>
<evidence type="ECO:0000256" key="2">
    <source>
        <dbReference type="ARBA" id="ARBA00022643"/>
    </source>
</evidence>
<dbReference type="Gene3D" id="3.40.50.360">
    <property type="match status" value="1"/>
</dbReference>
<dbReference type="Proteomes" id="UP001501231">
    <property type="component" value="Unassembled WGS sequence"/>
</dbReference>
<dbReference type="InterPro" id="IPR051796">
    <property type="entry name" value="ISF_SsuE-like"/>
</dbReference>
<feature type="domain" description="Flavodoxin-like fold" evidence="3">
    <location>
        <begin position="1"/>
        <end position="155"/>
    </location>
</feature>
<dbReference type="PANTHER" id="PTHR43278">
    <property type="entry name" value="NAD(P)H-DEPENDENT FMN-CONTAINING OXIDOREDUCTASE YWQN-RELATED"/>
    <property type="match status" value="1"/>
</dbReference>
<dbReference type="EMBL" id="BAAARW010000002">
    <property type="protein sequence ID" value="GAA2400337.1"/>
    <property type="molecule type" value="Genomic_DNA"/>
</dbReference>
<name>A0ABP5VDN6_9ACTN</name>
<evidence type="ECO:0000259" key="3">
    <source>
        <dbReference type="Pfam" id="PF02525"/>
    </source>
</evidence>
<dbReference type="InterPro" id="IPR003680">
    <property type="entry name" value="Flavodoxin_fold"/>
</dbReference>
<evidence type="ECO:0000256" key="1">
    <source>
        <dbReference type="ARBA" id="ARBA00022630"/>
    </source>
</evidence>
<dbReference type="RefSeq" id="WP_344586609.1">
    <property type="nucleotide sequence ID" value="NZ_BAAARW010000002.1"/>
</dbReference>
<dbReference type="SUPFAM" id="SSF52218">
    <property type="entry name" value="Flavoproteins"/>
    <property type="match status" value="1"/>
</dbReference>
<organism evidence="4 5">
    <name type="scientific">Actinomadura vinacea</name>
    <dbReference type="NCBI Taxonomy" id="115336"/>
    <lineage>
        <taxon>Bacteria</taxon>
        <taxon>Bacillati</taxon>
        <taxon>Actinomycetota</taxon>
        <taxon>Actinomycetes</taxon>
        <taxon>Streptosporangiales</taxon>
        <taxon>Thermomonosporaceae</taxon>
        <taxon>Actinomadura</taxon>
    </lineage>
</organism>
<gene>
    <name evidence="4" type="ORF">GCM10010191_04350</name>
</gene>
<dbReference type="InterPro" id="IPR029039">
    <property type="entry name" value="Flavoprotein-like_sf"/>
</dbReference>
<protein>
    <submittedName>
        <fullName evidence="4">Flavodoxin family protein</fullName>
    </submittedName>
</protein>
<reference evidence="5" key="1">
    <citation type="journal article" date="2019" name="Int. J. Syst. Evol. Microbiol.">
        <title>The Global Catalogue of Microorganisms (GCM) 10K type strain sequencing project: providing services to taxonomists for standard genome sequencing and annotation.</title>
        <authorList>
            <consortium name="The Broad Institute Genomics Platform"/>
            <consortium name="The Broad Institute Genome Sequencing Center for Infectious Disease"/>
            <person name="Wu L."/>
            <person name="Ma J."/>
        </authorList>
    </citation>
    <scope>NUCLEOTIDE SEQUENCE [LARGE SCALE GENOMIC DNA]</scope>
    <source>
        <strain evidence="5">JCM 3325</strain>
    </source>
</reference>
<comment type="caution">
    <text evidence="4">The sequence shown here is derived from an EMBL/GenBank/DDBJ whole genome shotgun (WGS) entry which is preliminary data.</text>
</comment>
<accession>A0ABP5VDN6</accession>
<keyword evidence="1" id="KW-0285">Flavoprotein</keyword>
<sequence>MKVLALSSSPRKDGNSRLLAQSVLDGAAAGGHDVELVDLADTVTAPLRDCRVCRQESGACSIEDGYEHLILNKVLPADAIVYATPLYWYGVSGQLKIFIDRIFCYMKSDYRDWESVRDGLIGKRMVVAVSSEETYPGAVAGITAQMQEFARYLHNDLVGVLRGIGNTRGEVERDPSRPLDQAFELGARLFEERSTDYRVDTSRSGVVWPTPL</sequence>
<dbReference type="Pfam" id="PF02525">
    <property type="entry name" value="Flavodoxin_2"/>
    <property type="match status" value="1"/>
</dbReference>
<evidence type="ECO:0000313" key="5">
    <source>
        <dbReference type="Proteomes" id="UP001501231"/>
    </source>
</evidence>
<dbReference type="PANTHER" id="PTHR43278:SF4">
    <property type="entry name" value="NAD(P)H-DEPENDENT FMN-CONTAINING OXIDOREDUCTASE YWQN-RELATED"/>
    <property type="match status" value="1"/>
</dbReference>